<proteinExistence type="predicted"/>
<gene>
    <name evidence="2" type="ORF">IOE58_08740</name>
</gene>
<evidence type="ECO:0000313" key="3">
    <source>
        <dbReference type="Proteomes" id="UP000644727"/>
    </source>
</evidence>
<dbReference type="Pfam" id="PF00196">
    <property type="entry name" value="GerE"/>
    <property type="match status" value="1"/>
</dbReference>
<comment type="caution">
    <text evidence="2">The sequence shown here is derived from an EMBL/GenBank/DDBJ whole genome shotgun (WGS) entry which is preliminary data.</text>
</comment>
<dbReference type="RefSeq" id="WP_193866071.1">
    <property type="nucleotide sequence ID" value="NZ_JADEYR010000008.1"/>
</dbReference>
<sequence>MTNAEIAAELFLIPATSRTYVRRLLTRLGARDLAALVVLAYETGPVRPGR</sequence>
<protein>
    <recommendedName>
        <fullName evidence="1">HTH luxR-type domain-containing protein</fullName>
    </recommendedName>
</protein>
<evidence type="ECO:0000259" key="1">
    <source>
        <dbReference type="PROSITE" id="PS50043"/>
    </source>
</evidence>
<dbReference type="InterPro" id="IPR000792">
    <property type="entry name" value="Tscrpt_reg_LuxR_C"/>
</dbReference>
<dbReference type="Gene3D" id="1.10.10.10">
    <property type="entry name" value="Winged helix-like DNA-binding domain superfamily/Winged helix DNA-binding domain"/>
    <property type="match status" value="1"/>
</dbReference>
<dbReference type="InterPro" id="IPR016032">
    <property type="entry name" value="Sig_transdc_resp-reg_C-effctor"/>
</dbReference>
<keyword evidence="3" id="KW-1185">Reference proteome</keyword>
<dbReference type="Proteomes" id="UP000644727">
    <property type="component" value="Unassembled WGS sequence"/>
</dbReference>
<accession>A0ABR9W1F5</accession>
<reference evidence="2 3" key="1">
    <citation type="submission" date="2020-10" db="EMBL/GenBank/DDBJ databases">
        <title>Draft genome and description of Brachybacterium epidermidis sp nov.</title>
        <authorList>
            <person name="Boxberger M."/>
            <person name="La Scola B."/>
        </authorList>
    </citation>
    <scope>NUCLEOTIDE SEQUENCE [LARGE SCALE GENOMIC DNA]</scope>
    <source>
        <strain evidence="2 3">Marseille-Q2903</strain>
    </source>
</reference>
<dbReference type="SUPFAM" id="SSF46894">
    <property type="entry name" value="C-terminal effector domain of the bipartite response regulators"/>
    <property type="match status" value="1"/>
</dbReference>
<evidence type="ECO:0000313" key="2">
    <source>
        <dbReference type="EMBL" id="MBE9404267.1"/>
    </source>
</evidence>
<name>A0ABR9W1F5_9MICO</name>
<organism evidence="2 3">
    <name type="scientific">Brachybacterium epidermidis</name>
    <dbReference type="NCBI Taxonomy" id="2781983"/>
    <lineage>
        <taxon>Bacteria</taxon>
        <taxon>Bacillati</taxon>
        <taxon>Actinomycetota</taxon>
        <taxon>Actinomycetes</taxon>
        <taxon>Micrococcales</taxon>
        <taxon>Dermabacteraceae</taxon>
        <taxon>Brachybacterium</taxon>
    </lineage>
</organism>
<dbReference type="InterPro" id="IPR036388">
    <property type="entry name" value="WH-like_DNA-bd_sf"/>
</dbReference>
<dbReference type="EMBL" id="JADEYR010000008">
    <property type="protein sequence ID" value="MBE9404267.1"/>
    <property type="molecule type" value="Genomic_DNA"/>
</dbReference>
<dbReference type="PROSITE" id="PS50043">
    <property type="entry name" value="HTH_LUXR_2"/>
    <property type="match status" value="1"/>
</dbReference>
<feature type="domain" description="HTH luxR-type" evidence="1">
    <location>
        <begin position="1"/>
        <end position="44"/>
    </location>
</feature>